<dbReference type="Proteomes" id="UP000281806">
    <property type="component" value="Unassembled WGS sequence"/>
</dbReference>
<dbReference type="RefSeq" id="WP_058399811.1">
    <property type="nucleotide sequence ID" value="NZ_RBRZ01000082.1"/>
</dbReference>
<dbReference type="NCBIfam" id="TIGR02646">
    <property type="entry name" value="retron system putative HNH endonuclease"/>
    <property type="match status" value="1"/>
</dbReference>
<dbReference type="EMBL" id="RBRZ01000082">
    <property type="protein sequence ID" value="RMR56287.1"/>
    <property type="molecule type" value="Genomic_DNA"/>
</dbReference>
<dbReference type="AlphaFoldDB" id="A0A7Z6UIH6"/>
<dbReference type="InterPro" id="IPR013467">
    <property type="entry name" value="HNH78-like"/>
</dbReference>
<accession>A0A7Z6UIH6</accession>
<organism evidence="1 2">
    <name type="scientific">Pseudomonas syringae pv. actinidiae</name>
    <dbReference type="NCBI Taxonomy" id="103796"/>
    <lineage>
        <taxon>Bacteria</taxon>
        <taxon>Pseudomonadati</taxon>
        <taxon>Pseudomonadota</taxon>
        <taxon>Gammaproteobacteria</taxon>
        <taxon>Pseudomonadales</taxon>
        <taxon>Pseudomonadaceae</taxon>
        <taxon>Pseudomonas</taxon>
        <taxon>Pseudomonas syringae</taxon>
    </lineage>
</organism>
<dbReference type="Gene3D" id="1.10.30.50">
    <property type="match status" value="1"/>
</dbReference>
<evidence type="ECO:0000313" key="1">
    <source>
        <dbReference type="EMBL" id="RMR56287.1"/>
    </source>
</evidence>
<sequence>MRRVIKGTEPASLTEWKASANEDWTPTYPTLQNPQRRDLHNSLLQEQNFLCCYCGAETDLDNSHIEHFRPQERYQPLALEYSNLHASCLRGTNKGTLLHCGHRKRSWFDEQLHISPLEDDCEQRFRYLPNGKIQSNHPADAPAATMIEKLALDIAYLTKRRQEAITRVFDEQILASISDTELTLLVQGLRSGDANKQLAFGHVVARYAEQLLAS</sequence>
<evidence type="ECO:0008006" key="3">
    <source>
        <dbReference type="Google" id="ProtNLM"/>
    </source>
</evidence>
<comment type="caution">
    <text evidence="1">The sequence shown here is derived from an EMBL/GenBank/DDBJ whole genome shotgun (WGS) entry which is preliminary data.</text>
</comment>
<evidence type="ECO:0000313" key="2">
    <source>
        <dbReference type="Proteomes" id="UP000281806"/>
    </source>
</evidence>
<name>A0A7Z6UIH6_PSESF</name>
<protein>
    <recommendedName>
        <fullName evidence="3">TIGR02646 family protein</fullName>
    </recommendedName>
</protein>
<dbReference type="GeneID" id="69857469"/>
<proteinExistence type="predicted"/>
<gene>
    <name evidence="1" type="ORF">ALP83_01989</name>
</gene>
<reference evidence="1 2" key="1">
    <citation type="submission" date="2018-08" db="EMBL/GenBank/DDBJ databases">
        <title>Recombination of ecologically and evolutionarily significant loci maintains genetic cohesion in the Pseudomonas syringae species complex.</title>
        <authorList>
            <person name="Dillon M."/>
            <person name="Thakur S."/>
            <person name="Almeida R.N.D."/>
            <person name="Weir B.S."/>
            <person name="Guttman D.S."/>
        </authorList>
    </citation>
    <scope>NUCLEOTIDE SEQUENCE [LARGE SCALE GENOMIC DNA]</scope>
    <source>
        <strain evidence="1 2">ICMP 19198</strain>
    </source>
</reference>